<keyword evidence="2" id="KW-1185">Reference proteome</keyword>
<protein>
    <submittedName>
        <fullName evidence="1">Uncharacterized protein</fullName>
    </submittedName>
</protein>
<reference evidence="1 2" key="1">
    <citation type="submission" date="2020-03" db="EMBL/GenBank/DDBJ databases">
        <title>Dissostichus mawsoni Genome sequencing and assembly.</title>
        <authorList>
            <person name="Park H."/>
        </authorList>
    </citation>
    <scope>NUCLEOTIDE SEQUENCE [LARGE SCALE GENOMIC DNA]</scope>
    <source>
        <strain evidence="1">DM0001</strain>
        <tissue evidence="1">Muscle</tissue>
    </source>
</reference>
<dbReference type="EMBL" id="JAAKFY010000025">
    <property type="protein sequence ID" value="KAF3834682.1"/>
    <property type="molecule type" value="Genomic_DNA"/>
</dbReference>
<dbReference type="AlphaFoldDB" id="A0A7J5XCB7"/>
<gene>
    <name evidence="1" type="ORF">F7725_027240</name>
</gene>
<accession>A0A7J5XCB7</accession>
<comment type="caution">
    <text evidence="1">The sequence shown here is derived from an EMBL/GenBank/DDBJ whole genome shotgun (WGS) entry which is preliminary data.</text>
</comment>
<proteinExistence type="predicted"/>
<organism evidence="1 2">
    <name type="scientific">Dissostichus mawsoni</name>
    <name type="common">Antarctic cod</name>
    <dbReference type="NCBI Taxonomy" id="36200"/>
    <lineage>
        <taxon>Eukaryota</taxon>
        <taxon>Metazoa</taxon>
        <taxon>Chordata</taxon>
        <taxon>Craniata</taxon>
        <taxon>Vertebrata</taxon>
        <taxon>Euteleostomi</taxon>
        <taxon>Actinopterygii</taxon>
        <taxon>Neopterygii</taxon>
        <taxon>Teleostei</taxon>
        <taxon>Neoteleostei</taxon>
        <taxon>Acanthomorphata</taxon>
        <taxon>Eupercaria</taxon>
        <taxon>Perciformes</taxon>
        <taxon>Notothenioidei</taxon>
        <taxon>Nototheniidae</taxon>
        <taxon>Dissostichus</taxon>
    </lineage>
</organism>
<evidence type="ECO:0000313" key="2">
    <source>
        <dbReference type="Proteomes" id="UP000518266"/>
    </source>
</evidence>
<name>A0A7J5XCB7_DISMA</name>
<sequence>MFVSLSVIPFSIMPRGSTKKTCPFCLGILFCAQKICAHCLKEQPKNSALRRSSRGLMRSERIGCQGGRRTTTLGPSRMKPLSCLRNSMPLALNQCCFFARKPRRRRKNVKY</sequence>
<dbReference type="OrthoDB" id="8964506at2759"/>
<dbReference type="Proteomes" id="UP000518266">
    <property type="component" value="Unassembled WGS sequence"/>
</dbReference>
<evidence type="ECO:0000313" key="1">
    <source>
        <dbReference type="EMBL" id="KAF3834682.1"/>
    </source>
</evidence>